<sequence>MPQFWTSGVWASIHVDVVNYGRGLPGAARVACRQLGWSSGELILATAVNGSTSLVTFDLRLGCRTGLLNSSSARLLDCLTEPIRGYANWGDGHASDFGVTCFNETVGVRQGAIRLVPDPESGLQGAGALQLWYNGMWGYLQIENWNWAGALAACRELGYNSGSPLIGAVMGAATGPAWYGYVACIGTETKLWDCIVASLENYAWDMRLILDPTDHMYDTGVRCYNDTLPPSGTLRLGRGQRPNEGHLEIFLDTWTVLAVSPYEPAARHYFTQRDALVACRELGYPTGRFITRLPMIGLGPPLWMPKASVWTPASNWVAGFGCTGNETSLIQCGNVATQNLRSRLRTPPDPRYAPVTVRCSNTTEAPDGSIRLMGGSTRASGRVEVMQNGQWGGFCQDRVYGPQLTGSGQLFQPDRQPSWLRDIDCSGTVAGVPEPATGAVRLVGGPNTWSGRVEVYYDGMWGTIGRITTNEARVICAQLGMTGGRPGDAKHTYGTGSGPVWLSGFTCQGSETNITQCSNVVWNGEAASHDYDAAVMCYPPTGGIVAEYTLAAGAQDPGMLGTWQEWRFCPYSSFMAGAHVQAQQGAYWYPDVTGVTSVALYCFQDGVFSTALIPPIKGSSNQGDYWMGPYACSPTPGNASKPWHFVGARLRVLNNQGAGDDAGVTGVEFLCSPYVGADHYPGPGRSVRLFGGSSPLDGRVEFLGSSTWNISTIYQDGWSLNDAKVLCRQGEEASLSACPYEETTTDATYSAGAVCRRDIEPEYGSVRLVDGPAPYAGRVEVYANGAWQAIWANEDTWDYREAAVVCRQLGFRSALRPVRQESTWSVWGGTSSYIGVVPISMSSMACNGSEAKLTDCQSQPVSSDAGSGINLDRGGDAGVVCQDDAAPPANGAIRLRDSPVPSEGRIELYWDNAWGTEVAYRNEWGSVSGMGAVWGGKESAVACRQMGYPGVTSYWTSSEPSHPNWISAMDELTRGRTIFLYNVSCLGNETSLARSSMMTIAGAP</sequence>
<dbReference type="InterPro" id="IPR036706">
    <property type="entry name" value="VOMI_sf"/>
</dbReference>
<dbReference type="PANTHER" id="PTHR48071:SF18">
    <property type="entry name" value="DELETED IN MALIGNANT BRAIN TUMORS 1 PROTEIN-RELATED"/>
    <property type="match status" value="1"/>
</dbReference>
<dbReference type="Gene3D" id="3.10.250.10">
    <property type="entry name" value="SRCR-like domain"/>
    <property type="match status" value="6"/>
</dbReference>
<dbReference type="SUPFAM" id="SSF51092">
    <property type="entry name" value="Vitelline membrane outer protein-I (VMO-I)"/>
    <property type="match status" value="1"/>
</dbReference>
<feature type="domain" description="SRCR" evidence="9">
    <location>
        <begin position="370"/>
        <end position="397"/>
    </location>
</feature>
<dbReference type="Proteomes" id="UP000075714">
    <property type="component" value="Unassembled WGS sequence"/>
</dbReference>
<feature type="domain" description="SRCR" evidence="9">
    <location>
        <begin position="234"/>
        <end position="360"/>
    </location>
</feature>
<keyword evidence="3" id="KW-0732">Signal</keyword>
<keyword evidence="7" id="KW-1015">Disulfide bond</keyword>
<evidence type="ECO:0000256" key="5">
    <source>
        <dbReference type="ARBA" id="ARBA00022989"/>
    </source>
</evidence>
<evidence type="ECO:0000313" key="11">
    <source>
        <dbReference type="Proteomes" id="UP000075714"/>
    </source>
</evidence>
<feature type="domain" description="SRCR" evidence="9">
    <location>
        <begin position="113"/>
        <end position="224"/>
    </location>
</feature>
<accession>A0A150FZX6</accession>
<dbReference type="PROSITE" id="PS50287">
    <property type="entry name" value="SRCR_2"/>
    <property type="match status" value="7"/>
</dbReference>
<comment type="caution">
    <text evidence="10">The sequence shown here is derived from an EMBL/GenBank/DDBJ whole genome shotgun (WGS) entry which is preliminary data.</text>
</comment>
<dbReference type="InterPro" id="IPR001190">
    <property type="entry name" value="SRCR"/>
</dbReference>
<evidence type="ECO:0000256" key="7">
    <source>
        <dbReference type="ARBA" id="ARBA00023157"/>
    </source>
</evidence>
<keyword evidence="11" id="KW-1185">Reference proteome</keyword>
<evidence type="ECO:0000256" key="4">
    <source>
        <dbReference type="ARBA" id="ARBA00022737"/>
    </source>
</evidence>
<dbReference type="SMART" id="SM00202">
    <property type="entry name" value="SR"/>
    <property type="match status" value="5"/>
</dbReference>
<dbReference type="GO" id="GO:0016020">
    <property type="term" value="C:membrane"/>
    <property type="evidence" value="ECO:0007669"/>
    <property type="project" value="UniProtKB-SubCell"/>
</dbReference>
<dbReference type="EMBL" id="LSYV01000101">
    <property type="protein sequence ID" value="KXZ43152.1"/>
    <property type="molecule type" value="Genomic_DNA"/>
</dbReference>
<evidence type="ECO:0000259" key="9">
    <source>
        <dbReference type="PROSITE" id="PS50287"/>
    </source>
</evidence>
<dbReference type="InterPro" id="IPR005515">
    <property type="entry name" value="VOMI"/>
</dbReference>
<reference evidence="11" key="1">
    <citation type="journal article" date="2016" name="Nat. Commun.">
        <title>The Gonium pectorale genome demonstrates co-option of cell cycle regulation during the evolution of multicellularity.</title>
        <authorList>
            <person name="Hanschen E.R."/>
            <person name="Marriage T.N."/>
            <person name="Ferris P.J."/>
            <person name="Hamaji T."/>
            <person name="Toyoda A."/>
            <person name="Fujiyama A."/>
            <person name="Neme R."/>
            <person name="Noguchi H."/>
            <person name="Minakuchi Y."/>
            <person name="Suzuki M."/>
            <person name="Kawai-Toyooka H."/>
            <person name="Smith D.R."/>
            <person name="Sparks H."/>
            <person name="Anderson J."/>
            <person name="Bakaric R."/>
            <person name="Luria V."/>
            <person name="Karger A."/>
            <person name="Kirschner M.W."/>
            <person name="Durand P.M."/>
            <person name="Michod R.E."/>
            <person name="Nozaki H."/>
            <person name="Olson B.J."/>
        </authorList>
    </citation>
    <scope>NUCLEOTIDE SEQUENCE [LARGE SCALE GENOMIC DNA]</scope>
    <source>
        <strain evidence="11">NIES-2863</strain>
    </source>
</reference>
<name>A0A150FZX6_GONPE</name>
<keyword evidence="8" id="KW-0325">Glycoprotein</keyword>
<feature type="domain" description="SRCR" evidence="9">
    <location>
        <begin position="687"/>
        <end position="729"/>
    </location>
</feature>
<evidence type="ECO:0000256" key="2">
    <source>
        <dbReference type="ARBA" id="ARBA00022692"/>
    </source>
</evidence>
<evidence type="ECO:0000256" key="3">
    <source>
        <dbReference type="ARBA" id="ARBA00022729"/>
    </source>
</evidence>
<dbReference type="FunFam" id="3.10.250.10:FF:000016">
    <property type="entry name" value="Scavenger receptor cysteine-rich protein type 12"/>
    <property type="match status" value="1"/>
</dbReference>
<evidence type="ECO:0000256" key="1">
    <source>
        <dbReference type="ARBA" id="ARBA00004167"/>
    </source>
</evidence>
<dbReference type="Pfam" id="PF00530">
    <property type="entry name" value="SRCR"/>
    <property type="match status" value="5"/>
</dbReference>
<protein>
    <recommendedName>
        <fullName evidence="9">SRCR domain-containing protein</fullName>
    </recommendedName>
</protein>
<evidence type="ECO:0000313" key="10">
    <source>
        <dbReference type="EMBL" id="KXZ43152.1"/>
    </source>
</evidence>
<feature type="domain" description="SRCR" evidence="9">
    <location>
        <begin position="766"/>
        <end position="882"/>
    </location>
</feature>
<keyword evidence="2" id="KW-0812">Transmembrane</keyword>
<dbReference type="AlphaFoldDB" id="A0A150FZX6"/>
<evidence type="ECO:0000256" key="8">
    <source>
        <dbReference type="ARBA" id="ARBA00023180"/>
    </source>
</evidence>
<dbReference type="InterPro" id="IPR036772">
    <property type="entry name" value="SRCR-like_dom_sf"/>
</dbReference>
<dbReference type="STRING" id="33097.A0A150FZX6"/>
<dbReference type="FunFam" id="3.10.250.10:FF:000001">
    <property type="entry name" value="Lysyl oxidase 4 isoform X1"/>
    <property type="match status" value="1"/>
</dbReference>
<gene>
    <name evidence="10" type="ORF">GPECTOR_100g5</name>
</gene>
<dbReference type="PANTHER" id="PTHR48071">
    <property type="entry name" value="SRCR DOMAIN-CONTAINING PROTEIN"/>
    <property type="match status" value="1"/>
</dbReference>
<comment type="subcellular location">
    <subcellularLocation>
        <location evidence="1">Membrane</location>
        <topology evidence="1">Single-pass membrane protein</topology>
    </subcellularLocation>
</comment>
<keyword evidence="4" id="KW-0677">Repeat</keyword>
<organism evidence="10 11">
    <name type="scientific">Gonium pectorale</name>
    <name type="common">Green alga</name>
    <dbReference type="NCBI Taxonomy" id="33097"/>
    <lineage>
        <taxon>Eukaryota</taxon>
        <taxon>Viridiplantae</taxon>
        <taxon>Chlorophyta</taxon>
        <taxon>core chlorophytes</taxon>
        <taxon>Chlorophyceae</taxon>
        <taxon>CS clade</taxon>
        <taxon>Chlamydomonadales</taxon>
        <taxon>Volvocaceae</taxon>
        <taxon>Gonium</taxon>
    </lineage>
</organism>
<keyword evidence="6" id="KW-0472">Membrane</keyword>
<dbReference type="SUPFAM" id="SSF56487">
    <property type="entry name" value="SRCR-like"/>
    <property type="match status" value="7"/>
</dbReference>
<dbReference type="PRINTS" id="PR00258">
    <property type="entry name" value="SPERACTRCPTR"/>
</dbReference>
<proteinExistence type="predicted"/>
<feature type="domain" description="SRCR" evidence="9">
    <location>
        <begin position="893"/>
        <end position="1004"/>
    </location>
</feature>
<dbReference type="OrthoDB" id="532981at2759"/>
<feature type="domain" description="SRCR" evidence="9">
    <location>
        <begin position="440"/>
        <end position="538"/>
    </location>
</feature>
<dbReference type="Gene3D" id="2.100.10.20">
    <property type="entry name" value="Vitelline membrane outer layer protein I (VOMI)"/>
    <property type="match status" value="1"/>
</dbReference>
<evidence type="ECO:0000256" key="6">
    <source>
        <dbReference type="ARBA" id="ARBA00023136"/>
    </source>
</evidence>
<dbReference type="Pfam" id="PF03762">
    <property type="entry name" value="VOMI"/>
    <property type="match status" value="1"/>
</dbReference>
<keyword evidence="5" id="KW-1133">Transmembrane helix</keyword>